<dbReference type="OrthoDB" id="5526813at2"/>
<dbReference type="EMBL" id="CP009962">
    <property type="protein sequence ID" value="AIY40143.1"/>
    <property type="molecule type" value="Genomic_DNA"/>
</dbReference>
<feature type="region of interest" description="Disordered" evidence="1">
    <location>
        <begin position="160"/>
        <end position="198"/>
    </location>
</feature>
<proteinExistence type="predicted"/>
<dbReference type="HOGENOM" id="CLU_055973_0_1_4"/>
<organism evidence="2 3">
    <name type="scientific">Collimonas arenae</name>
    <dbReference type="NCBI Taxonomy" id="279058"/>
    <lineage>
        <taxon>Bacteria</taxon>
        <taxon>Pseudomonadati</taxon>
        <taxon>Pseudomonadota</taxon>
        <taxon>Betaproteobacteria</taxon>
        <taxon>Burkholderiales</taxon>
        <taxon>Oxalobacteraceae</taxon>
        <taxon>Collimonas</taxon>
    </lineage>
</organism>
<reference evidence="3" key="1">
    <citation type="journal article" date="2014" name="Soil Biol. Biochem.">
        <title>Structure and function of bacterial communities in ageing soils: Insights from the Mendocino ecological staircase.</title>
        <authorList>
            <person name="Uroz S."/>
            <person name="Tech J.J."/>
            <person name="Sawaya N.A."/>
            <person name="Frey-Klett P."/>
            <person name="Leveau J.H.J."/>
        </authorList>
    </citation>
    <scope>NUCLEOTIDE SEQUENCE [LARGE SCALE GENOMIC DNA]</scope>
    <source>
        <strain evidence="3">Cal35</strain>
    </source>
</reference>
<sequence length="323" mass="36766">MRNYSKVSPKFWIGTTGKALRKQGVEALIVGMYLMTAPNANMLGLYYLPINIIAHETGLGLEGATKGLECAMQAGFCAYDHQAEMVWVYEMAAYQISEKLKPLKPEDKRCLGVQNDYNDLPKNQHLRGFYEKYAGIFNMSEMRDLESPINAALEAPYKPLVSQEQEQEQKQEQEQRNVDTTAPTVAVPSKKKHGTEEDHSAARWMFKLVLKVDATTKEPNWETWANDVRLMREIDNRSHRDICELFQWSKQSSFWCANILSPGKLREKWGTLVIQRDQGTLSVTRPIGETIEQTNARVMAEFLAIGCRPLDDGMTIDMEPSHA</sequence>
<dbReference type="Proteomes" id="UP000030302">
    <property type="component" value="Chromosome"/>
</dbReference>
<dbReference type="RefSeq" id="WP_052134705.1">
    <property type="nucleotide sequence ID" value="NZ_CP009962.1"/>
</dbReference>
<dbReference type="AlphaFoldDB" id="A0A0A1F604"/>
<dbReference type="KEGG" id="care:LT85_0985"/>
<keyword evidence="3" id="KW-1185">Reference proteome</keyword>
<evidence type="ECO:0000313" key="3">
    <source>
        <dbReference type="Proteomes" id="UP000030302"/>
    </source>
</evidence>
<dbReference type="STRING" id="279058.LT85_0985"/>
<accession>A0A0A1F604</accession>
<protein>
    <submittedName>
        <fullName evidence="2">Primosomal protein I</fullName>
    </submittedName>
</protein>
<name>A0A0A1F604_9BURK</name>
<gene>
    <name evidence="2" type="ORF">LT85_0985</name>
</gene>
<feature type="compositionally biased region" description="Basic and acidic residues" evidence="1">
    <location>
        <begin position="167"/>
        <end position="177"/>
    </location>
</feature>
<evidence type="ECO:0000313" key="2">
    <source>
        <dbReference type="EMBL" id="AIY40143.1"/>
    </source>
</evidence>
<evidence type="ECO:0000256" key="1">
    <source>
        <dbReference type="SAM" id="MobiDB-lite"/>
    </source>
</evidence>